<evidence type="ECO:0000313" key="6">
    <source>
        <dbReference type="Proteomes" id="UP000539710"/>
    </source>
</evidence>
<proteinExistence type="predicted"/>
<dbReference type="NCBIfam" id="TIGR04183">
    <property type="entry name" value="Por_Secre_tail"/>
    <property type="match status" value="1"/>
</dbReference>
<dbReference type="Pfam" id="PF19081">
    <property type="entry name" value="Ig_7"/>
    <property type="match status" value="1"/>
</dbReference>
<reference evidence="3" key="3">
    <citation type="submission" date="2020-07" db="EMBL/GenBank/DDBJ databases">
        <authorList>
            <person name="Yang C."/>
        </authorList>
    </citation>
    <scope>NUCLEOTIDE SEQUENCE</scope>
    <source>
        <strain evidence="3">Cx-624</strain>
    </source>
</reference>
<dbReference type="CDD" id="cd00063">
    <property type="entry name" value="FN3"/>
    <property type="match status" value="1"/>
</dbReference>
<dbReference type="InterPro" id="IPR036116">
    <property type="entry name" value="FN3_sf"/>
</dbReference>
<dbReference type="EMBL" id="CP059472">
    <property type="protein sequence ID" value="QMS99092.1"/>
    <property type="molecule type" value="Genomic_DNA"/>
</dbReference>
<name>A0A7D7RLD9_9FLAO</name>
<feature type="domain" description="Fibronectin type-III" evidence="2">
    <location>
        <begin position="543"/>
        <end position="644"/>
    </location>
</feature>
<dbReference type="KEGG" id="cbau:H1R16_03550"/>
<protein>
    <submittedName>
        <fullName evidence="4">Fibronectin type III domain-containing protein</fullName>
    </submittedName>
</protein>
<dbReference type="Proteomes" id="UP000515349">
    <property type="component" value="Chromosome"/>
</dbReference>
<dbReference type="SUPFAM" id="SSF49265">
    <property type="entry name" value="Fibronectin type III"/>
    <property type="match status" value="2"/>
</dbReference>
<dbReference type="PROSITE" id="PS50853">
    <property type="entry name" value="FN3"/>
    <property type="match status" value="2"/>
</dbReference>
<keyword evidence="1" id="KW-0732">Signal</keyword>
<dbReference type="SMART" id="SM00060">
    <property type="entry name" value="FN3"/>
    <property type="match status" value="2"/>
</dbReference>
<dbReference type="RefSeq" id="WP_181887438.1">
    <property type="nucleotide sequence ID" value="NZ_CP059472.1"/>
</dbReference>
<dbReference type="Pfam" id="PF18962">
    <property type="entry name" value="Por_Secre_tail"/>
    <property type="match status" value="1"/>
</dbReference>
<dbReference type="Proteomes" id="UP000539710">
    <property type="component" value="Unassembled WGS sequence"/>
</dbReference>
<evidence type="ECO:0000259" key="2">
    <source>
        <dbReference type="PROSITE" id="PS50853"/>
    </source>
</evidence>
<reference evidence="6" key="2">
    <citation type="submission" date="2020-07" db="EMBL/GenBank/DDBJ databases">
        <title>Flavobacterium sp. xlx-214.</title>
        <authorList>
            <person name="Yang C."/>
        </authorList>
    </citation>
    <scope>NUCLEOTIDE SEQUENCE [LARGE SCALE GENOMIC DNA]</scope>
    <source>
        <strain evidence="6">CX-624</strain>
    </source>
</reference>
<dbReference type="InterPro" id="IPR003961">
    <property type="entry name" value="FN3_dom"/>
</dbReference>
<reference evidence="4 5" key="1">
    <citation type="submission" date="2020-07" db="EMBL/GenBank/DDBJ databases">
        <title>Chryseobacterium sp.cx-624.</title>
        <authorList>
            <person name="Yang C."/>
        </authorList>
    </citation>
    <scope>NUCLEOTIDE SEQUENCE [LARGE SCALE GENOMIC DNA]</scope>
    <source>
        <strain evidence="4">Cx-624</strain>
        <strain evidence="5">cx-624</strain>
    </source>
</reference>
<dbReference type="Pfam" id="PF00041">
    <property type="entry name" value="fn3"/>
    <property type="match status" value="2"/>
</dbReference>
<gene>
    <name evidence="4" type="ORF">H1R16_03550</name>
    <name evidence="3" type="ORF">H2507_09140</name>
</gene>
<dbReference type="InterPro" id="IPR044023">
    <property type="entry name" value="Ig_7"/>
</dbReference>
<evidence type="ECO:0000313" key="3">
    <source>
        <dbReference type="EMBL" id="MBA5247332.1"/>
    </source>
</evidence>
<sequence>MSKNYREKTRLLRGRIRSMLAGLSVLLLSAAIGTKLQAQVSAYLFSQSMGTFTPITGGTVLGTATGNTSTTNLNSQVYSVTLPFAFNFNQQSYTELNVSTNGFVTFGATAPSATLSSPISSSIAYEGAIAAFARDLTSFYNIAGRTGNISWETVGTAPNREVVIQWTDFRPTNTTSTTSVYSFSFQIRLQETTNIISTVYTSGSYLVGSTSYSSSVNQIGLRGATNSDFNNRYNPTGTLFINSEAGTSNGLDQSFSTVNVPPGMPTDGLTYTWTPPTCYSPVSFTPGPVTVGTAVVNWTAPAQLPAAGYDIYYNTTGVAPDSSTVLDGTNSLSVSSSALSATLSGLSSGTQYYIWIRGKCSSTDFGNWSSGITLSTECVPLNAPYTQNFDTAPVGSSTNNTAPVCWTYSEESGSAAYGYVSTSNSVSAPHSFYMYNSSDTTGNILLISPQTLNLADGTKWVKFSARGSGSASILEVGTLDSPSNLGSLSLLTTIPLTNSHQEYTVVIPAGTHQYLVFRHGLGGTYRGIYMDDITVEDAPTCFEPTALSVTAGSVTGTGGTISWAAPSTPATGYEIYYSTDPTAPVAGTVLDGTNSLSVVGTTATLSGLNPSTVYYVWVRSVCSASDKSVWTPTAVTMVTLCQPPGISATTVTPVPVCVGGTATITATADAGAQINWYANAADTTPLATGTTFTTGPLNVTTDFYVSSGSGSTGNVGPASPSSLGTISASNYAIGTYYQIFDVVTPVTLNTVDVFPATTVAIGTASSIEIRDSSGATLVSVPYTVSVNDGVTPQTVALNYLLPVGTGYRIGQGVGINLQRNTSGATYPFTSPAINVTGNNFTSGPDYWYYIYNWNYSTGCESAKSVVTVTVDPNCTMGTSEAGNTNEPVIYPNPFMDIVNISDVKDLKTVTVLDMSGRMVKTIANPGRQINLSELKAGMYILKLDYKDGTSKSVKAIKK</sequence>
<dbReference type="EMBL" id="JACEUX010000003">
    <property type="protein sequence ID" value="MBA5247332.1"/>
    <property type="molecule type" value="Genomic_DNA"/>
</dbReference>
<dbReference type="AlphaFoldDB" id="A0A7D7RLD9"/>
<evidence type="ECO:0000256" key="1">
    <source>
        <dbReference type="ARBA" id="ARBA00022729"/>
    </source>
</evidence>
<dbReference type="Gene3D" id="2.60.40.10">
    <property type="entry name" value="Immunoglobulins"/>
    <property type="match status" value="2"/>
</dbReference>
<organism evidence="4 5">
    <name type="scientific">Marnyiella aurantia</name>
    <dbReference type="NCBI Taxonomy" id="2758037"/>
    <lineage>
        <taxon>Bacteria</taxon>
        <taxon>Pseudomonadati</taxon>
        <taxon>Bacteroidota</taxon>
        <taxon>Flavobacteriia</taxon>
        <taxon>Flavobacteriales</taxon>
        <taxon>Weeksellaceae</taxon>
        <taxon>Marnyiella</taxon>
    </lineage>
</organism>
<dbReference type="InterPro" id="IPR026444">
    <property type="entry name" value="Secre_tail"/>
</dbReference>
<keyword evidence="6" id="KW-1185">Reference proteome</keyword>
<evidence type="ECO:0000313" key="5">
    <source>
        <dbReference type="Proteomes" id="UP000515349"/>
    </source>
</evidence>
<evidence type="ECO:0000313" key="4">
    <source>
        <dbReference type="EMBL" id="QMS99092.1"/>
    </source>
</evidence>
<accession>A0A7D7RLD9</accession>
<dbReference type="InterPro" id="IPR013783">
    <property type="entry name" value="Ig-like_fold"/>
</dbReference>
<feature type="domain" description="Fibronectin type-III" evidence="2">
    <location>
        <begin position="280"/>
        <end position="379"/>
    </location>
</feature>